<comment type="caution">
    <text evidence="2">The sequence shown here is derived from an EMBL/GenBank/DDBJ whole genome shotgun (WGS) entry which is preliminary data.</text>
</comment>
<dbReference type="OrthoDB" id="5420280at2759"/>
<proteinExistence type="predicted"/>
<dbReference type="InterPro" id="IPR036361">
    <property type="entry name" value="SAP_dom_sf"/>
</dbReference>
<gene>
    <name evidence="2" type="ORF">C7212DRAFT_324280</name>
</gene>
<feature type="domain" description="SAP" evidence="1">
    <location>
        <begin position="1"/>
        <end position="34"/>
    </location>
</feature>
<dbReference type="Proteomes" id="UP000246991">
    <property type="component" value="Unassembled WGS sequence"/>
</dbReference>
<feature type="non-terminal residue" evidence="2">
    <location>
        <position position="291"/>
    </location>
</feature>
<keyword evidence="3" id="KW-1185">Reference proteome</keyword>
<dbReference type="InterPro" id="IPR003034">
    <property type="entry name" value="SAP_dom"/>
</dbReference>
<dbReference type="STRING" id="42249.A0A317SMX8"/>
<organism evidence="2 3">
    <name type="scientific">Tuber magnatum</name>
    <name type="common">white Piedmont truffle</name>
    <dbReference type="NCBI Taxonomy" id="42249"/>
    <lineage>
        <taxon>Eukaryota</taxon>
        <taxon>Fungi</taxon>
        <taxon>Dikarya</taxon>
        <taxon>Ascomycota</taxon>
        <taxon>Pezizomycotina</taxon>
        <taxon>Pezizomycetes</taxon>
        <taxon>Pezizales</taxon>
        <taxon>Tuberaceae</taxon>
        <taxon>Tuber</taxon>
    </lineage>
</organism>
<dbReference type="Gene3D" id="1.10.720.30">
    <property type="entry name" value="SAP domain"/>
    <property type="match status" value="1"/>
</dbReference>
<evidence type="ECO:0000259" key="1">
    <source>
        <dbReference type="PROSITE" id="PS50800"/>
    </source>
</evidence>
<dbReference type="AlphaFoldDB" id="A0A317SMX8"/>
<evidence type="ECO:0000313" key="2">
    <source>
        <dbReference type="EMBL" id="PWW75789.1"/>
    </source>
</evidence>
<name>A0A317SMX8_9PEZI</name>
<protein>
    <recommendedName>
        <fullName evidence="1">SAP domain-containing protein</fullName>
    </recommendedName>
</protein>
<accession>A0A317SMX8</accession>
<reference evidence="2 3" key="1">
    <citation type="submission" date="2018-03" db="EMBL/GenBank/DDBJ databases">
        <title>Genomes of Pezizomycetes fungi and the evolution of truffles.</title>
        <authorList>
            <person name="Murat C."/>
            <person name="Payen T."/>
            <person name="Noel B."/>
            <person name="Kuo A."/>
            <person name="Martin F.M."/>
        </authorList>
    </citation>
    <scope>NUCLEOTIDE SEQUENCE [LARGE SCALE GENOMIC DNA]</scope>
    <source>
        <strain evidence="2">091103-1</strain>
    </source>
</reference>
<dbReference type="EMBL" id="PYWC01000042">
    <property type="protein sequence ID" value="PWW75789.1"/>
    <property type="molecule type" value="Genomic_DNA"/>
</dbReference>
<dbReference type="PROSITE" id="PS50800">
    <property type="entry name" value="SAP"/>
    <property type="match status" value="1"/>
</dbReference>
<evidence type="ECO:0000313" key="3">
    <source>
        <dbReference type="Proteomes" id="UP000246991"/>
    </source>
</evidence>
<sequence length="291" mass="33016">MPPKLKDLQKQCKDVGLDQTGKVPELVQRLKDYWNRGKSSSEDQEDPSCDAILVTQSMTGSVDDMKRYAHEACKQTLGVKGLDVCEVMGESYVGNRQGFGLAGLPERIRILKEQHFLVALDNTENKAKIAELNDYVSIMRLAGADYKRVRNRTLTIFKREKLRETLLQLDQDIIEGGNVTAHSGDAAIDALLYNGVGGREDSYVFEALYGLHPFDVMKITHKETIEILNLHAGVAAHKYKTGTDEFYRRFAIFIQAFKRLDPRVNYLNEGFMNATCAAYWSLRECQKYEDC</sequence>